<feature type="transmembrane region" description="Helical" evidence="8">
    <location>
        <begin position="172"/>
        <end position="191"/>
    </location>
</feature>
<dbReference type="InterPro" id="IPR002781">
    <property type="entry name" value="TM_pro_TauE-like"/>
</dbReference>
<feature type="transmembrane region" description="Helical" evidence="8">
    <location>
        <begin position="50"/>
        <end position="69"/>
    </location>
</feature>
<evidence type="ECO:0000256" key="1">
    <source>
        <dbReference type="ARBA" id="ARBA00004651"/>
    </source>
</evidence>
<accession>A0ABT4VKX9</accession>
<evidence type="ECO:0000256" key="2">
    <source>
        <dbReference type="ARBA" id="ARBA00009142"/>
    </source>
</evidence>
<organism evidence="9 10">
    <name type="scientific">Hoeflea poritis</name>
    <dbReference type="NCBI Taxonomy" id="2993659"/>
    <lineage>
        <taxon>Bacteria</taxon>
        <taxon>Pseudomonadati</taxon>
        <taxon>Pseudomonadota</taxon>
        <taxon>Alphaproteobacteria</taxon>
        <taxon>Hyphomicrobiales</taxon>
        <taxon>Rhizobiaceae</taxon>
        <taxon>Hoeflea</taxon>
    </lineage>
</organism>
<dbReference type="EMBL" id="JAPJZH010000004">
    <property type="protein sequence ID" value="MDA4845367.1"/>
    <property type="molecule type" value="Genomic_DNA"/>
</dbReference>
<keyword evidence="10" id="KW-1185">Reference proteome</keyword>
<evidence type="ECO:0000256" key="6">
    <source>
        <dbReference type="ARBA" id="ARBA00022989"/>
    </source>
</evidence>
<protein>
    <recommendedName>
        <fullName evidence="8">Probable membrane transporter protein</fullName>
    </recommendedName>
</protein>
<reference evidence="9" key="1">
    <citation type="submission" date="2022-11" db="EMBL/GenBank/DDBJ databases">
        <title>Hoeflea poritis sp. nov., isolated from scleractinian coral Porites lutea.</title>
        <authorList>
            <person name="Zhang G."/>
            <person name="Wei Q."/>
            <person name="Cai L."/>
        </authorList>
    </citation>
    <scope>NUCLEOTIDE SEQUENCE</scope>
    <source>
        <strain evidence="9">E7-10</strain>
    </source>
</reference>
<feature type="transmembrane region" description="Helical" evidence="8">
    <location>
        <begin position="12"/>
        <end position="38"/>
    </location>
</feature>
<sequence>MGGQEFTLDLAPWMVAAVAMIVMLGSIVQSGLGMGFGLMVAPLLALLDPALVPAPTLFLGMFTAAWGAYRDRGFIRWNEVAIGSAGRFTGVACGLLLLLIVSGEAGFSLLFGIMVLAAVALSVAGRAIPFTRASLAAMGLISGTMGTITSVGAPPLALIYHGREPAVSRASLAAFFTVGCAGSLIGLYAAGWAGMRDLVLALAMVPPMLAGLWLSRFFQLRFARWYRPWLLSIAGVAGLLLVMRGLQ</sequence>
<dbReference type="Pfam" id="PF01925">
    <property type="entry name" value="TauE"/>
    <property type="match status" value="1"/>
</dbReference>
<keyword evidence="7 8" id="KW-0472">Membrane</keyword>
<keyword evidence="5 8" id="KW-0812">Transmembrane</keyword>
<evidence type="ECO:0000313" key="10">
    <source>
        <dbReference type="Proteomes" id="UP001148313"/>
    </source>
</evidence>
<keyword evidence="6 8" id="KW-1133">Transmembrane helix</keyword>
<dbReference type="InterPro" id="IPR052017">
    <property type="entry name" value="TSUP"/>
</dbReference>
<evidence type="ECO:0000256" key="4">
    <source>
        <dbReference type="ARBA" id="ARBA00022475"/>
    </source>
</evidence>
<proteinExistence type="inferred from homology"/>
<evidence type="ECO:0000256" key="5">
    <source>
        <dbReference type="ARBA" id="ARBA00022692"/>
    </source>
</evidence>
<evidence type="ECO:0000256" key="3">
    <source>
        <dbReference type="ARBA" id="ARBA00022448"/>
    </source>
</evidence>
<dbReference type="PANTHER" id="PTHR30269:SF37">
    <property type="entry name" value="MEMBRANE TRANSPORTER PROTEIN"/>
    <property type="match status" value="1"/>
</dbReference>
<name>A0ABT4VKX9_9HYPH</name>
<evidence type="ECO:0000313" key="9">
    <source>
        <dbReference type="EMBL" id="MDA4845367.1"/>
    </source>
</evidence>
<keyword evidence="4 8" id="KW-1003">Cell membrane</keyword>
<comment type="subcellular location">
    <subcellularLocation>
        <location evidence="1 8">Cell membrane</location>
        <topology evidence="1 8">Multi-pass membrane protein</topology>
    </subcellularLocation>
</comment>
<comment type="similarity">
    <text evidence="2 8">Belongs to the 4-toluene sulfonate uptake permease (TSUP) (TC 2.A.102) family.</text>
</comment>
<feature type="transmembrane region" description="Helical" evidence="8">
    <location>
        <begin position="81"/>
        <end position="101"/>
    </location>
</feature>
<keyword evidence="3" id="KW-0813">Transport</keyword>
<feature type="transmembrane region" description="Helical" evidence="8">
    <location>
        <begin position="225"/>
        <end position="243"/>
    </location>
</feature>
<dbReference type="PANTHER" id="PTHR30269">
    <property type="entry name" value="TRANSMEMBRANE PROTEIN YFCA"/>
    <property type="match status" value="1"/>
</dbReference>
<feature type="transmembrane region" description="Helical" evidence="8">
    <location>
        <begin position="198"/>
        <end position="219"/>
    </location>
</feature>
<evidence type="ECO:0000256" key="7">
    <source>
        <dbReference type="ARBA" id="ARBA00023136"/>
    </source>
</evidence>
<dbReference type="Proteomes" id="UP001148313">
    <property type="component" value="Unassembled WGS sequence"/>
</dbReference>
<comment type="caution">
    <text evidence="9">The sequence shown here is derived from an EMBL/GenBank/DDBJ whole genome shotgun (WGS) entry which is preliminary data.</text>
</comment>
<feature type="transmembrane region" description="Helical" evidence="8">
    <location>
        <begin position="107"/>
        <end position="128"/>
    </location>
</feature>
<dbReference type="RefSeq" id="WP_271088987.1">
    <property type="nucleotide sequence ID" value="NZ_JAPJZH010000004.1"/>
</dbReference>
<gene>
    <name evidence="9" type="ORF">OOZ53_08405</name>
</gene>
<feature type="transmembrane region" description="Helical" evidence="8">
    <location>
        <begin position="135"/>
        <end position="160"/>
    </location>
</feature>
<evidence type="ECO:0000256" key="8">
    <source>
        <dbReference type="RuleBase" id="RU363041"/>
    </source>
</evidence>